<feature type="region of interest" description="Disordered" evidence="2">
    <location>
        <begin position="14"/>
        <end position="59"/>
    </location>
</feature>
<feature type="compositionally biased region" description="Low complexity" evidence="2">
    <location>
        <begin position="608"/>
        <end position="621"/>
    </location>
</feature>
<keyword evidence="6" id="KW-1185">Reference proteome</keyword>
<dbReference type="PRINTS" id="PR00380">
    <property type="entry name" value="KINESINHEAVY"/>
</dbReference>
<dbReference type="SMART" id="SM00129">
    <property type="entry name" value="KISc"/>
    <property type="match status" value="1"/>
</dbReference>
<feature type="compositionally biased region" description="Low complexity" evidence="2">
    <location>
        <begin position="508"/>
        <end position="519"/>
    </location>
</feature>
<name>A0A2N5V9D3_9BASI</name>
<comment type="similarity">
    <text evidence="1">Belongs to the TRAFAC class myosin-kinesin ATPase superfamily. Kinesin family.</text>
</comment>
<dbReference type="EMBL" id="PGCJ01000117">
    <property type="protein sequence ID" value="PLW46637.1"/>
    <property type="molecule type" value="Genomic_DNA"/>
</dbReference>
<dbReference type="AlphaFoldDB" id="A0A2N5V9D3"/>
<dbReference type="InterPro" id="IPR036961">
    <property type="entry name" value="Kinesin_motor_dom_sf"/>
</dbReference>
<dbReference type="SUPFAM" id="SSF52540">
    <property type="entry name" value="P-loop containing nucleoside triphosphate hydrolases"/>
    <property type="match status" value="1"/>
</dbReference>
<feature type="compositionally biased region" description="Low complexity" evidence="2">
    <location>
        <begin position="537"/>
        <end position="548"/>
    </location>
</feature>
<dbReference type="GO" id="GO:0007018">
    <property type="term" value="P:microtubule-based movement"/>
    <property type="evidence" value="ECO:0007669"/>
    <property type="project" value="InterPro"/>
</dbReference>
<evidence type="ECO:0000256" key="2">
    <source>
        <dbReference type="SAM" id="MobiDB-lite"/>
    </source>
</evidence>
<dbReference type="GO" id="GO:0051231">
    <property type="term" value="P:spindle elongation"/>
    <property type="evidence" value="ECO:0007669"/>
    <property type="project" value="TreeGrafter"/>
</dbReference>
<evidence type="ECO:0000313" key="7">
    <source>
        <dbReference type="Proteomes" id="UP000235392"/>
    </source>
</evidence>
<keyword evidence="1" id="KW-0547">Nucleotide-binding</keyword>
<dbReference type="PANTHER" id="PTHR47969:SF9">
    <property type="entry name" value="KINESIN-LIKE PROTEIN"/>
    <property type="match status" value="1"/>
</dbReference>
<sequence length="683" mass="75038">MHTLQSILALNRPREAVAASEQPAGVQDSLKPTSQALTTDTTPSSSVSSSNNNHNNTHAVKVVCRLRPRLPDESTSDPSVVQVLSRTEIRTTDPFKHLVNRFDFSACYDEQSDQQDIYMGEVQDMVTKVFEGITATIFTFGCTGSGKTHTLQGSPSDPGITPRAVRTIFERVEGLKSTHPSTSFHVSITCYEIWKDKVWDLLIQGGTSTTRDVGRGDLPIREAANGQILIPHLRHVTIKSIAQFDKLYSQVMRFRSVSSTKLNHTSSRSHAILTIHVEHLSQDNTPILQGKCVLIDLAGSENNKKTGNENNKVRMKESVEINQSLLALRKVVRSLNSGDHRIPYRDSKLTRILSDSLGGTSAGLVICNIAPVASQYRDTINTLTFGSHSRNVENKVSHQALKVLDRKFLLPSVSLYQHGTKSVPSSLPDQAPTEPTPSAMKVLWARRPSVDAFSKLPFPHTPMKAGGATTTTGPPHTPAPKSSGDSPRPPQSLSLGVRRRQLSGCFAPSPSSTKPFSSPRILSLRPSAPNLSHHPTAKPSSTPAPASTIEPDDLDKRVEEAMRKNLDQLVQDRVDMLVQAKLNEASFTSRTNQRDFSPSSGSGVVYDSPPTTATSRSRTTTMQEEGERLVERICTLEQQLQREYQQSTPVRHHHFPPEFRDQNSAPLCLIHPRSPSSVLVLAA</sequence>
<feature type="region of interest" description="Disordered" evidence="2">
    <location>
        <begin position="588"/>
        <end position="625"/>
    </location>
</feature>
<dbReference type="STRING" id="200324.A0A2N5V9D3"/>
<keyword evidence="1" id="KW-0067">ATP-binding</keyword>
<gene>
    <name evidence="5" type="ORF">PCANC_14354</name>
    <name evidence="4" type="ORF">PCASD_22285</name>
</gene>
<dbReference type="InterPro" id="IPR027640">
    <property type="entry name" value="Kinesin-like_fam"/>
</dbReference>
<dbReference type="PROSITE" id="PS50067">
    <property type="entry name" value="KINESIN_MOTOR_2"/>
    <property type="match status" value="1"/>
</dbReference>
<feature type="compositionally biased region" description="Low complexity" evidence="2">
    <location>
        <begin position="38"/>
        <end position="57"/>
    </location>
</feature>
<feature type="binding site" evidence="1">
    <location>
        <begin position="141"/>
        <end position="148"/>
    </location>
    <ligand>
        <name>ATP</name>
        <dbReference type="ChEBI" id="CHEBI:30616"/>
    </ligand>
</feature>
<dbReference type="PANTHER" id="PTHR47969">
    <property type="entry name" value="CHROMOSOME-ASSOCIATED KINESIN KIF4A-RELATED"/>
    <property type="match status" value="1"/>
</dbReference>
<dbReference type="Pfam" id="PF00225">
    <property type="entry name" value="Kinesin"/>
    <property type="match status" value="1"/>
</dbReference>
<feature type="compositionally biased region" description="Polar residues" evidence="2">
    <location>
        <begin position="588"/>
        <end position="602"/>
    </location>
</feature>
<evidence type="ECO:0000256" key="1">
    <source>
        <dbReference type="PROSITE-ProRule" id="PRU00283"/>
    </source>
</evidence>
<dbReference type="GO" id="GO:0005875">
    <property type="term" value="C:microtubule associated complex"/>
    <property type="evidence" value="ECO:0007669"/>
    <property type="project" value="TreeGrafter"/>
</dbReference>
<dbReference type="EMBL" id="PGCI01000905">
    <property type="protein sequence ID" value="PLW11894.1"/>
    <property type="molecule type" value="Genomic_DNA"/>
</dbReference>
<dbReference type="InterPro" id="IPR027417">
    <property type="entry name" value="P-loop_NTPase"/>
</dbReference>
<reference evidence="6 7" key="1">
    <citation type="submission" date="2017-11" db="EMBL/GenBank/DDBJ databases">
        <title>De novo assembly and phasing of dikaryotic genomes from two isolates of Puccinia coronata f. sp. avenae, the causal agent of oat crown rust.</title>
        <authorList>
            <person name="Miller M.E."/>
            <person name="Zhang Y."/>
            <person name="Omidvar V."/>
            <person name="Sperschneider J."/>
            <person name="Schwessinger B."/>
            <person name="Raley C."/>
            <person name="Palmer J.M."/>
            <person name="Garnica D."/>
            <person name="Upadhyaya N."/>
            <person name="Rathjen J."/>
            <person name="Taylor J.M."/>
            <person name="Park R.F."/>
            <person name="Dodds P.N."/>
            <person name="Hirsch C.D."/>
            <person name="Kianian S.F."/>
            <person name="Figueroa M."/>
        </authorList>
    </citation>
    <scope>NUCLEOTIDE SEQUENCE [LARGE SCALE GENOMIC DNA]</scope>
    <source>
        <strain evidence="5">12NC29</strain>
        <strain evidence="4">12SD80</strain>
    </source>
</reference>
<dbReference type="GO" id="GO:0005524">
    <property type="term" value="F:ATP binding"/>
    <property type="evidence" value="ECO:0007669"/>
    <property type="project" value="UniProtKB-UniRule"/>
</dbReference>
<feature type="domain" description="Kinesin motor" evidence="3">
    <location>
        <begin position="59"/>
        <end position="392"/>
    </location>
</feature>
<evidence type="ECO:0000259" key="3">
    <source>
        <dbReference type="PROSITE" id="PS50067"/>
    </source>
</evidence>
<dbReference type="Proteomes" id="UP000235388">
    <property type="component" value="Unassembled WGS sequence"/>
</dbReference>
<protein>
    <recommendedName>
        <fullName evidence="3">Kinesin motor domain-containing protein</fullName>
    </recommendedName>
</protein>
<dbReference type="OrthoDB" id="3176171at2759"/>
<evidence type="ECO:0000313" key="5">
    <source>
        <dbReference type="EMBL" id="PLW46637.1"/>
    </source>
</evidence>
<dbReference type="Gene3D" id="3.40.850.10">
    <property type="entry name" value="Kinesin motor domain"/>
    <property type="match status" value="1"/>
</dbReference>
<keyword evidence="1" id="KW-0505">Motor protein</keyword>
<dbReference type="InterPro" id="IPR001752">
    <property type="entry name" value="Kinesin_motor_dom"/>
</dbReference>
<dbReference type="GO" id="GO:0007052">
    <property type="term" value="P:mitotic spindle organization"/>
    <property type="evidence" value="ECO:0007669"/>
    <property type="project" value="TreeGrafter"/>
</dbReference>
<feature type="compositionally biased region" description="Low complexity" evidence="2">
    <location>
        <begin position="461"/>
        <end position="474"/>
    </location>
</feature>
<feature type="region of interest" description="Disordered" evidence="2">
    <location>
        <begin position="455"/>
        <end position="551"/>
    </location>
</feature>
<dbReference type="GO" id="GO:0008017">
    <property type="term" value="F:microtubule binding"/>
    <property type="evidence" value="ECO:0007669"/>
    <property type="project" value="InterPro"/>
</dbReference>
<evidence type="ECO:0000313" key="4">
    <source>
        <dbReference type="EMBL" id="PLW11894.1"/>
    </source>
</evidence>
<proteinExistence type="inferred from homology"/>
<organism evidence="5 6">
    <name type="scientific">Puccinia coronata f. sp. avenae</name>
    <dbReference type="NCBI Taxonomy" id="200324"/>
    <lineage>
        <taxon>Eukaryota</taxon>
        <taxon>Fungi</taxon>
        <taxon>Dikarya</taxon>
        <taxon>Basidiomycota</taxon>
        <taxon>Pucciniomycotina</taxon>
        <taxon>Pucciniomycetes</taxon>
        <taxon>Pucciniales</taxon>
        <taxon>Pucciniaceae</taxon>
        <taxon>Puccinia</taxon>
    </lineage>
</organism>
<comment type="caution">
    <text evidence="5">The sequence shown here is derived from an EMBL/GenBank/DDBJ whole genome shotgun (WGS) entry which is preliminary data.</text>
</comment>
<evidence type="ECO:0000313" key="6">
    <source>
        <dbReference type="Proteomes" id="UP000235388"/>
    </source>
</evidence>
<accession>A0A2N5V9D3</accession>
<dbReference type="GO" id="GO:0003777">
    <property type="term" value="F:microtubule motor activity"/>
    <property type="evidence" value="ECO:0007669"/>
    <property type="project" value="InterPro"/>
</dbReference>
<dbReference type="Proteomes" id="UP000235392">
    <property type="component" value="Unassembled WGS sequence"/>
</dbReference>